<proteinExistence type="predicted"/>
<keyword evidence="3 4" id="KW-0067">ATP-binding</keyword>
<reference evidence="6 7" key="1">
    <citation type="submission" date="2019-04" db="EMBL/GenBank/DDBJ databases">
        <title>Genomic characterization of Staphylococcus petrasii strains.</title>
        <authorList>
            <person name="Vrbovska V."/>
            <person name="Kovarovic V."/>
            <person name="Maslanova I."/>
            <person name="Indrakova A."/>
            <person name="Petras P."/>
            <person name="Sedo O."/>
            <person name="Svec P."/>
            <person name="Fisarova L."/>
            <person name="Sedlacek I."/>
            <person name="Doskar J."/>
            <person name="Pantucek R."/>
        </authorList>
    </citation>
    <scope>NUCLEOTIDE SEQUENCE [LARGE SCALE GENOMIC DNA]</scope>
    <source>
        <strain evidence="6 7">P5404</strain>
    </source>
</reference>
<protein>
    <submittedName>
        <fullName evidence="6">ATP-grasp domain-containing protein</fullName>
    </submittedName>
</protein>
<evidence type="ECO:0000256" key="3">
    <source>
        <dbReference type="ARBA" id="ARBA00022840"/>
    </source>
</evidence>
<comment type="caution">
    <text evidence="6">The sequence shown here is derived from an EMBL/GenBank/DDBJ whole genome shotgun (WGS) entry which is preliminary data.</text>
</comment>
<dbReference type="Proteomes" id="UP000297598">
    <property type="component" value="Unassembled WGS sequence"/>
</dbReference>
<dbReference type="PANTHER" id="PTHR43585">
    <property type="entry name" value="FUMIPYRROLE BIOSYNTHESIS PROTEIN C"/>
    <property type="match status" value="1"/>
</dbReference>
<feature type="domain" description="ATP-grasp" evidence="5">
    <location>
        <begin position="114"/>
        <end position="307"/>
    </location>
</feature>
<dbReference type="EMBL" id="SRLS01000013">
    <property type="protein sequence ID" value="TGE16680.1"/>
    <property type="molecule type" value="Genomic_DNA"/>
</dbReference>
<accession>A0ABY2KUF3</accession>
<dbReference type="SMART" id="SM01209">
    <property type="entry name" value="GARS_A"/>
    <property type="match status" value="1"/>
</dbReference>
<keyword evidence="1" id="KW-0436">Ligase</keyword>
<dbReference type="InterPro" id="IPR016185">
    <property type="entry name" value="PreATP-grasp_dom_sf"/>
</dbReference>
<sequence>MNDEVLSMKKVIILGASFLQVPIIQTAKKLGFYTIVADMNPNAEGFEFADKKYVVSTIDTKALIEVVKVEKPDGIVTAATDMPMRAISCIGEKFNLNTISYDTALKATDKFKMREALSKNGVPIPKYSLVHNEREYEMALESIKGKKIVKPVDSSGSRGIFLLENNSDIANAYEHAMENSRTNTILVEEYMDGDEVSVETITVEGKTHVLAITDKITTGAPHFIEHAHKIQSNKDEKIKAEIAQVAVQANKALSIKTGPSHTEIMVTSEGPKIVEIGARLGGDFITSHLVKYATGIDILEAYLKQSVNEPLNTLKDILHKGCAVRFIQSKPGRLTKVFIPEKVKNHPQVIEVGFTANIGDKLGEADSSTSRIGHIICQANNSEQALELCEELIKEIEIEIVT</sequence>
<dbReference type="PANTHER" id="PTHR43585:SF2">
    <property type="entry name" value="ATP-GRASP ENZYME FSQD"/>
    <property type="match status" value="1"/>
</dbReference>
<evidence type="ECO:0000313" key="6">
    <source>
        <dbReference type="EMBL" id="TGE16680.1"/>
    </source>
</evidence>
<name>A0ABY2KUF3_9STAP</name>
<keyword evidence="7" id="KW-1185">Reference proteome</keyword>
<evidence type="ECO:0000256" key="4">
    <source>
        <dbReference type="PROSITE-ProRule" id="PRU00409"/>
    </source>
</evidence>
<gene>
    <name evidence="6" type="ORF">BJR09_08925</name>
</gene>
<dbReference type="Gene3D" id="3.30.470.20">
    <property type="entry name" value="ATP-grasp fold, B domain"/>
    <property type="match status" value="1"/>
</dbReference>
<dbReference type="Gene3D" id="3.30.1490.20">
    <property type="entry name" value="ATP-grasp fold, A domain"/>
    <property type="match status" value="1"/>
</dbReference>
<organism evidence="6 7">
    <name type="scientific">Staphylococcus petrasii</name>
    <dbReference type="NCBI Taxonomy" id="1276936"/>
    <lineage>
        <taxon>Bacteria</taxon>
        <taxon>Bacillati</taxon>
        <taxon>Bacillota</taxon>
        <taxon>Bacilli</taxon>
        <taxon>Bacillales</taxon>
        <taxon>Staphylococcaceae</taxon>
        <taxon>Staphylococcus</taxon>
    </lineage>
</organism>
<dbReference type="InterPro" id="IPR052032">
    <property type="entry name" value="ATP-dep_AA_Ligase"/>
</dbReference>
<keyword evidence="2 4" id="KW-0547">Nucleotide-binding</keyword>
<dbReference type="SUPFAM" id="SSF56059">
    <property type="entry name" value="Glutathione synthetase ATP-binding domain-like"/>
    <property type="match status" value="1"/>
</dbReference>
<dbReference type="SUPFAM" id="SSF52440">
    <property type="entry name" value="PreATP-grasp domain"/>
    <property type="match status" value="1"/>
</dbReference>
<dbReference type="Pfam" id="PF13535">
    <property type="entry name" value="ATP-grasp_4"/>
    <property type="match status" value="1"/>
</dbReference>
<dbReference type="InterPro" id="IPR011761">
    <property type="entry name" value="ATP-grasp"/>
</dbReference>
<evidence type="ECO:0000259" key="5">
    <source>
        <dbReference type="PROSITE" id="PS50975"/>
    </source>
</evidence>
<evidence type="ECO:0000256" key="2">
    <source>
        <dbReference type="ARBA" id="ARBA00022741"/>
    </source>
</evidence>
<evidence type="ECO:0000313" key="7">
    <source>
        <dbReference type="Proteomes" id="UP000297598"/>
    </source>
</evidence>
<dbReference type="InterPro" id="IPR040570">
    <property type="entry name" value="LAL_C2"/>
</dbReference>
<dbReference type="InterPro" id="IPR013815">
    <property type="entry name" value="ATP_grasp_subdomain_1"/>
</dbReference>
<evidence type="ECO:0000256" key="1">
    <source>
        <dbReference type="ARBA" id="ARBA00022598"/>
    </source>
</evidence>
<dbReference type="Gene3D" id="3.40.50.20">
    <property type="match status" value="1"/>
</dbReference>
<dbReference type="Pfam" id="PF18603">
    <property type="entry name" value="LAL_C2"/>
    <property type="match status" value="1"/>
</dbReference>
<dbReference type="PROSITE" id="PS50975">
    <property type="entry name" value="ATP_GRASP"/>
    <property type="match status" value="1"/>
</dbReference>